<evidence type="ECO:0000256" key="4">
    <source>
        <dbReference type="ARBA" id="ARBA00029633"/>
    </source>
</evidence>
<evidence type="ECO:0000256" key="5">
    <source>
        <dbReference type="ARBA" id="ARBA00035236"/>
    </source>
</evidence>
<feature type="compositionally biased region" description="Low complexity" evidence="8">
    <location>
        <begin position="581"/>
        <end position="600"/>
    </location>
</feature>
<name>A0AAD5VTT0_9AGAR</name>
<evidence type="ECO:0000256" key="8">
    <source>
        <dbReference type="SAM" id="MobiDB-lite"/>
    </source>
</evidence>
<keyword evidence="3 7" id="KW-0687">Ribonucleoprotein</keyword>
<feature type="compositionally biased region" description="Low complexity" evidence="8">
    <location>
        <begin position="643"/>
        <end position="659"/>
    </location>
</feature>
<dbReference type="PROSITE" id="PS01172">
    <property type="entry name" value="RIBOSOMAL_L44E"/>
    <property type="match status" value="1"/>
</dbReference>
<dbReference type="SUPFAM" id="SSF57829">
    <property type="entry name" value="Zn-binding ribosomal proteins"/>
    <property type="match status" value="1"/>
</dbReference>
<accession>A0AAD5VTT0</accession>
<dbReference type="InterPro" id="IPR000552">
    <property type="entry name" value="Ribosomal_eL44"/>
</dbReference>
<proteinExistence type="inferred from homology"/>
<dbReference type="FunFam" id="3.10.450.80:FF:000001">
    <property type="entry name" value="60S ribosomal protein L44"/>
    <property type="match status" value="1"/>
</dbReference>
<dbReference type="InterPro" id="IPR053708">
    <property type="entry name" value="Ribosomal_LSU_eL42"/>
</dbReference>
<dbReference type="GO" id="GO:0005840">
    <property type="term" value="C:ribosome"/>
    <property type="evidence" value="ECO:0007669"/>
    <property type="project" value="UniProtKB-KW"/>
</dbReference>
<dbReference type="EMBL" id="JANIEX010000282">
    <property type="protein sequence ID" value="KAJ3569545.1"/>
    <property type="molecule type" value="Genomic_DNA"/>
</dbReference>
<dbReference type="InterPro" id="IPR011332">
    <property type="entry name" value="Ribosomal_zn-bd"/>
</dbReference>
<evidence type="ECO:0000256" key="6">
    <source>
        <dbReference type="ARBA" id="ARBA00035340"/>
    </source>
</evidence>
<dbReference type="Gene3D" id="3.40.630.30">
    <property type="match status" value="1"/>
</dbReference>
<organism evidence="9 10">
    <name type="scientific">Leucocoprinus birnbaumii</name>
    <dbReference type="NCBI Taxonomy" id="56174"/>
    <lineage>
        <taxon>Eukaryota</taxon>
        <taxon>Fungi</taxon>
        <taxon>Dikarya</taxon>
        <taxon>Basidiomycota</taxon>
        <taxon>Agaricomycotina</taxon>
        <taxon>Agaricomycetes</taxon>
        <taxon>Agaricomycetidae</taxon>
        <taxon>Agaricales</taxon>
        <taxon>Agaricineae</taxon>
        <taxon>Agaricaceae</taxon>
        <taxon>Leucocoprinus</taxon>
    </lineage>
</organism>
<dbReference type="AlphaFoldDB" id="A0AAD5VTT0"/>
<dbReference type="GO" id="GO:1990904">
    <property type="term" value="C:ribonucleoprotein complex"/>
    <property type="evidence" value="ECO:0007669"/>
    <property type="project" value="UniProtKB-KW"/>
</dbReference>
<dbReference type="InterPro" id="IPR016181">
    <property type="entry name" value="Acyl_CoA_acyltransferase"/>
</dbReference>
<evidence type="ECO:0000256" key="3">
    <source>
        <dbReference type="ARBA" id="ARBA00023274"/>
    </source>
</evidence>
<dbReference type="Gene3D" id="3.10.450.80">
    <property type="match status" value="1"/>
</dbReference>
<keyword evidence="10" id="KW-1185">Reference proteome</keyword>
<evidence type="ECO:0000256" key="2">
    <source>
        <dbReference type="ARBA" id="ARBA00022980"/>
    </source>
</evidence>
<sequence length="668" mass="74232">MVNIPKTRRTYCKGKTCKKHTPHKVTQYKKGKDSLFAQGKRRYDRKQSGYGGQTKPAKTTKKVVLRLECTVCKYKMQLALKRCKHFELGGEKKTKGAALTFLPSPLTVMTSKHLSVYLTRGLEGRDEQIDLLTRLFEESQTLTIETADPVLDLITFAQDCTDFWVINAREGDSGLPLDEPQEEFSNSLGLLPSNPFGPHEANSSNFNDIDNTVEKFSTREDNGQPYFSDHPRTAIAPMPKSNYSTAQRGPLVLSLPPSSALPSWNRYSSASDKIVAGFAYLRPSSALPDPLHYQEYNMGIILCPEWRSRGVATKALQLVLEHVFSQPNVHRVQAQLIDCYKNVQALTLFTRINYSKITFSTDFWVSFSFWNCRGFSHEGTRRQGFYCPLTTEWRDVTTLALLVTDWVIHVRDRDGFQSAPKSLWDALFMRHQREREELLRWEDRRPRRSSSLETLRGGAATPVPLRPQELNASDSDDVEAASEGELSSVERQKRKRSENGGNGLPAKVRDAYDASSSENESDYESAVEGSPWKRARSRVGIPSSADLSTSTSLLLSNGPDSNLDPSYGNIRTLDDQLGEGPSASPGPSSISSPTLLGPTSENVLPAPPRMRSISLSPDLDLGSPATSPLDTESEYEDLGGYASSNTESSSPSGSWDMMSNASERSPSP</sequence>
<evidence type="ECO:0000313" key="10">
    <source>
        <dbReference type="Proteomes" id="UP001213000"/>
    </source>
</evidence>
<feature type="region of interest" description="Disordered" evidence="8">
    <location>
        <begin position="450"/>
        <end position="668"/>
    </location>
</feature>
<comment type="caution">
    <text evidence="9">The sequence shown here is derived from an EMBL/GenBank/DDBJ whole genome shotgun (WGS) entry which is preliminary data.</text>
</comment>
<reference evidence="9" key="1">
    <citation type="submission" date="2022-07" db="EMBL/GenBank/DDBJ databases">
        <title>Genome Sequence of Leucocoprinus birnbaumii.</title>
        <authorList>
            <person name="Buettner E."/>
        </authorList>
    </citation>
    <scope>NUCLEOTIDE SEQUENCE</scope>
    <source>
        <strain evidence="9">VT141</strain>
    </source>
</reference>
<evidence type="ECO:0000256" key="1">
    <source>
        <dbReference type="ARBA" id="ARBA00009364"/>
    </source>
</evidence>
<dbReference type="PANTHER" id="PTHR10369">
    <property type="entry name" value="60S RIBOSOMAL PROTEIN L36A/L44"/>
    <property type="match status" value="1"/>
</dbReference>
<protein>
    <recommendedName>
        <fullName evidence="5">Large ribosomal subunit protein eL42</fullName>
    </recommendedName>
    <alternativeName>
        <fullName evidence="4">60S ribosomal protein L41</fullName>
    </alternativeName>
    <alternativeName>
        <fullName evidence="6">60S ribosomal protein L44</fullName>
    </alternativeName>
</protein>
<gene>
    <name evidence="9" type="ORF">NP233_g4979</name>
</gene>
<comment type="similarity">
    <text evidence="1 7">Belongs to the eukaryotic ribosomal protein eL42 family.</text>
</comment>
<evidence type="ECO:0000256" key="7">
    <source>
        <dbReference type="RuleBase" id="RU000666"/>
    </source>
</evidence>
<dbReference type="Pfam" id="PF00935">
    <property type="entry name" value="Ribosomal_L44"/>
    <property type="match status" value="1"/>
</dbReference>
<dbReference type="GO" id="GO:0006412">
    <property type="term" value="P:translation"/>
    <property type="evidence" value="ECO:0007669"/>
    <property type="project" value="InterPro"/>
</dbReference>
<dbReference type="Proteomes" id="UP001213000">
    <property type="component" value="Unassembled WGS sequence"/>
</dbReference>
<evidence type="ECO:0000313" key="9">
    <source>
        <dbReference type="EMBL" id="KAJ3569545.1"/>
    </source>
</evidence>
<dbReference type="GO" id="GO:0003735">
    <property type="term" value="F:structural constituent of ribosome"/>
    <property type="evidence" value="ECO:0007669"/>
    <property type="project" value="InterPro"/>
</dbReference>
<feature type="compositionally biased region" description="Low complexity" evidence="8">
    <location>
        <begin position="547"/>
        <end position="556"/>
    </location>
</feature>
<keyword evidence="2 7" id="KW-0689">Ribosomal protein</keyword>
<dbReference type="SUPFAM" id="SSF55729">
    <property type="entry name" value="Acyl-CoA N-acyltransferases (Nat)"/>
    <property type="match status" value="1"/>
</dbReference>